<reference evidence="1" key="1">
    <citation type="submission" date="2018-05" db="EMBL/GenBank/DDBJ databases">
        <authorList>
            <person name="Lanie J.A."/>
            <person name="Ng W.-L."/>
            <person name="Kazmierczak K.M."/>
            <person name="Andrzejewski T.M."/>
            <person name="Davidsen T.M."/>
            <person name="Wayne K.J."/>
            <person name="Tettelin H."/>
            <person name="Glass J.I."/>
            <person name="Rusch D."/>
            <person name="Podicherti R."/>
            <person name="Tsui H.-C.T."/>
            <person name="Winkler M.E."/>
        </authorList>
    </citation>
    <scope>NUCLEOTIDE SEQUENCE</scope>
</reference>
<feature type="non-terminal residue" evidence="1">
    <location>
        <position position="1"/>
    </location>
</feature>
<gene>
    <name evidence="1" type="ORF">METZ01_LOCUS236730</name>
</gene>
<protein>
    <submittedName>
        <fullName evidence="1">Uncharacterized protein</fullName>
    </submittedName>
</protein>
<dbReference type="EMBL" id="UINC01059926">
    <property type="protein sequence ID" value="SVB83876.1"/>
    <property type="molecule type" value="Genomic_DNA"/>
</dbReference>
<evidence type="ECO:0000313" key="1">
    <source>
        <dbReference type="EMBL" id="SVB83876.1"/>
    </source>
</evidence>
<name>A0A382H992_9ZZZZ</name>
<accession>A0A382H992</accession>
<proteinExistence type="predicted"/>
<sequence>GAIVKIKDPVEYLKRLEFHDNVKNYQDYFF</sequence>
<organism evidence="1">
    <name type="scientific">marine metagenome</name>
    <dbReference type="NCBI Taxonomy" id="408172"/>
    <lineage>
        <taxon>unclassified sequences</taxon>
        <taxon>metagenomes</taxon>
        <taxon>ecological metagenomes</taxon>
    </lineage>
</organism>
<dbReference type="AlphaFoldDB" id="A0A382H992"/>